<name>G9YTM0_FLAPL</name>
<evidence type="ECO:0000313" key="1">
    <source>
        <dbReference type="EMBL" id="EHM43978.1"/>
    </source>
</evidence>
<dbReference type="EMBL" id="AGCK01000233">
    <property type="protein sequence ID" value="EHM43978.1"/>
    <property type="molecule type" value="Genomic_DNA"/>
</dbReference>
<organism evidence="1 2">
    <name type="scientific">Flavonifractor plautii ATCC 29863</name>
    <dbReference type="NCBI Taxonomy" id="411475"/>
    <lineage>
        <taxon>Bacteria</taxon>
        <taxon>Bacillati</taxon>
        <taxon>Bacillota</taxon>
        <taxon>Clostridia</taxon>
        <taxon>Eubacteriales</taxon>
        <taxon>Oscillospiraceae</taxon>
        <taxon>Flavonifractor</taxon>
    </lineage>
</organism>
<proteinExistence type="predicted"/>
<dbReference type="Proteomes" id="UP000004459">
    <property type="component" value="Unassembled WGS sequence"/>
</dbReference>
<evidence type="ECO:0000313" key="2">
    <source>
        <dbReference type="Proteomes" id="UP000004459"/>
    </source>
</evidence>
<dbReference type="HOGENOM" id="CLU_2879274_0_0_9"/>
<reference evidence="1 2" key="1">
    <citation type="submission" date="2011-08" db="EMBL/GenBank/DDBJ databases">
        <authorList>
            <person name="Weinstock G."/>
            <person name="Sodergren E."/>
            <person name="Clifton S."/>
            <person name="Fulton L."/>
            <person name="Fulton B."/>
            <person name="Courtney L."/>
            <person name="Fronick C."/>
            <person name="Harrison M."/>
            <person name="Strong C."/>
            <person name="Farmer C."/>
            <person name="Delahaunty K."/>
            <person name="Markovic C."/>
            <person name="Hall O."/>
            <person name="Minx P."/>
            <person name="Tomlinson C."/>
            <person name="Mitreva M."/>
            <person name="Hou S."/>
            <person name="Chen J."/>
            <person name="Wollam A."/>
            <person name="Pepin K.H."/>
            <person name="Johnson M."/>
            <person name="Bhonagiri V."/>
            <person name="Zhang X."/>
            <person name="Suruliraj S."/>
            <person name="Warren W."/>
            <person name="Chinwalla A."/>
            <person name="Mardis E.R."/>
            <person name="Wilson R.K."/>
        </authorList>
    </citation>
    <scope>NUCLEOTIDE SEQUENCE [LARGE SCALE GENOMIC DNA]</scope>
    <source>
        <strain evidence="1 2">ATCC 29863</strain>
    </source>
</reference>
<protein>
    <submittedName>
        <fullName evidence="1">Uncharacterized protein</fullName>
    </submittedName>
</protein>
<accession>G9YTM0</accession>
<dbReference type="AlphaFoldDB" id="G9YTM0"/>
<sequence length="63" mass="6853">MSAAAPSLDLWILCPEVRQGTGPASGTVLALFVSPRDNGEFVRVSPSMREEAVYAKVKCRFCH</sequence>
<gene>
    <name evidence="1" type="ORF">HMPREF0372_02882</name>
</gene>
<comment type="caution">
    <text evidence="1">The sequence shown here is derived from an EMBL/GenBank/DDBJ whole genome shotgun (WGS) entry which is preliminary data.</text>
</comment>